<keyword evidence="7" id="KW-0479">Metal-binding</keyword>
<evidence type="ECO:0000256" key="12">
    <source>
        <dbReference type="ARBA" id="ARBA00023204"/>
    </source>
</evidence>
<dbReference type="EC" id="3.2.2.31" evidence="4 14"/>
<evidence type="ECO:0000313" key="16">
    <source>
        <dbReference type="EMBL" id="SNB65241.1"/>
    </source>
</evidence>
<evidence type="ECO:0000256" key="8">
    <source>
        <dbReference type="ARBA" id="ARBA00022763"/>
    </source>
</evidence>
<evidence type="ECO:0000256" key="9">
    <source>
        <dbReference type="ARBA" id="ARBA00022801"/>
    </source>
</evidence>
<keyword evidence="12" id="KW-0234">DNA repair</keyword>
<dbReference type="GO" id="GO:0051539">
    <property type="term" value="F:4 iron, 4 sulfur cluster binding"/>
    <property type="evidence" value="ECO:0007669"/>
    <property type="project" value="UniProtKB-UniRule"/>
</dbReference>
<gene>
    <name evidence="16" type="ORF">SAMN06265338_102176</name>
</gene>
<dbReference type="SUPFAM" id="SSF48150">
    <property type="entry name" value="DNA-glycosylase"/>
    <property type="match status" value="1"/>
</dbReference>
<name>A0A212QZT6_RHOAC</name>
<dbReference type="InterPro" id="IPR000445">
    <property type="entry name" value="HhH_motif"/>
</dbReference>
<evidence type="ECO:0000256" key="5">
    <source>
        <dbReference type="ARBA" id="ARBA00022023"/>
    </source>
</evidence>
<dbReference type="Proteomes" id="UP000198418">
    <property type="component" value="Unassembled WGS sequence"/>
</dbReference>
<protein>
    <recommendedName>
        <fullName evidence="5 14">Adenine DNA glycosylase</fullName>
        <ecNumber evidence="4 14">3.2.2.31</ecNumber>
    </recommendedName>
</protein>
<dbReference type="GO" id="GO:0035485">
    <property type="term" value="F:adenine/guanine mispair binding"/>
    <property type="evidence" value="ECO:0007669"/>
    <property type="project" value="TreeGrafter"/>
</dbReference>
<dbReference type="GO" id="GO:0046872">
    <property type="term" value="F:metal ion binding"/>
    <property type="evidence" value="ECO:0007669"/>
    <property type="project" value="UniProtKB-UniRule"/>
</dbReference>
<dbReference type="PROSITE" id="PS01155">
    <property type="entry name" value="ENDONUCLEASE_III_2"/>
    <property type="match status" value="1"/>
</dbReference>
<dbReference type="Pfam" id="PF00730">
    <property type="entry name" value="HhH-GPD"/>
    <property type="match status" value="1"/>
</dbReference>
<dbReference type="Gene3D" id="1.10.1670.10">
    <property type="entry name" value="Helix-hairpin-Helix base-excision DNA repair enzymes (C-terminal)"/>
    <property type="match status" value="1"/>
</dbReference>
<dbReference type="Pfam" id="PF14815">
    <property type="entry name" value="NUDIX_4"/>
    <property type="match status" value="1"/>
</dbReference>
<keyword evidence="6" id="KW-0004">4Fe-4S</keyword>
<keyword evidence="9" id="KW-0378">Hydrolase</keyword>
<evidence type="ECO:0000256" key="10">
    <source>
        <dbReference type="ARBA" id="ARBA00023004"/>
    </source>
</evidence>
<dbReference type="GO" id="GO:0032357">
    <property type="term" value="F:oxidized purine DNA binding"/>
    <property type="evidence" value="ECO:0007669"/>
    <property type="project" value="TreeGrafter"/>
</dbReference>
<evidence type="ECO:0000256" key="11">
    <source>
        <dbReference type="ARBA" id="ARBA00023014"/>
    </source>
</evidence>
<evidence type="ECO:0000256" key="4">
    <source>
        <dbReference type="ARBA" id="ARBA00012045"/>
    </source>
</evidence>
<dbReference type="CDD" id="cd03431">
    <property type="entry name" value="NUDIX_DNA_Glycosylase_C-MutY"/>
    <property type="match status" value="1"/>
</dbReference>
<dbReference type="InterPro" id="IPR011257">
    <property type="entry name" value="DNA_glycosylase"/>
</dbReference>
<dbReference type="GO" id="GO:0034039">
    <property type="term" value="F:8-oxo-7,8-dihydroguanine DNA N-glycosylase activity"/>
    <property type="evidence" value="ECO:0007669"/>
    <property type="project" value="TreeGrafter"/>
</dbReference>
<dbReference type="InterPro" id="IPR044298">
    <property type="entry name" value="MIG/MutY"/>
</dbReference>
<evidence type="ECO:0000256" key="1">
    <source>
        <dbReference type="ARBA" id="ARBA00000843"/>
    </source>
</evidence>
<dbReference type="GO" id="GO:0000701">
    <property type="term" value="F:purine-specific mismatch base pair DNA N-glycosylase activity"/>
    <property type="evidence" value="ECO:0007669"/>
    <property type="project" value="UniProtKB-EC"/>
</dbReference>
<keyword evidence="8 14" id="KW-0227">DNA damage</keyword>
<evidence type="ECO:0000256" key="7">
    <source>
        <dbReference type="ARBA" id="ARBA00022723"/>
    </source>
</evidence>
<dbReference type="SMART" id="SM00478">
    <property type="entry name" value="ENDO3c"/>
    <property type="match status" value="1"/>
</dbReference>
<keyword evidence="13 14" id="KW-0326">Glycosidase</keyword>
<dbReference type="SUPFAM" id="SSF55811">
    <property type="entry name" value="Nudix"/>
    <property type="match status" value="1"/>
</dbReference>
<dbReference type="Gene3D" id="3.90.79.10">
    <property type="entry name" value="Nucleoside Triphosphate Pyrophosphohydrolase"/>
    <property type="match status" value="1"/>
</dbReference>
<feature type="domain" description="HhH-GPD" evidence="15">
    <location>
        <begin position="54"/>
        <end position="203"/>
    </location>
</feature>
<dbReference type="RefSeq" id="WP_425332126.1">
    <property type="nucleotide sequence ID" value="NZ_FYDG01000002.1"/>
</dbReference>
<reference evidence="17" key="1">
    <citation type="submission" date="2017-06" db="EMBL/GenBank/DDBJ databases">
        <authorList>
            <person name="Varghese N."/>
            <person name="Submissions S."/>
        </authorList>
    </citation>
    <scope>NUCLEOTIDE SEQUENCE [LARGE SCALE GENOMIC DNA]</scope>
    <source>
        <strain evidence="17">DSM 137</strain>
    </source>
</reference>
<evidence type="ECO:0000256" key="2">
    <source>
        <dbReference type="ARBA" id="ARBA00002933"/>
    </source>
</evidence>
<comment type="cofactor">
    <cofactor evidence="14">
        <name>[4Fe-4S] cluster</name>
        <dbReference type="ChEBI" id="CHEBI:49883"/>
    </cofactor>
    <text evidence="14">Binds 1 [4Fe-4S] cluster.</text>
</comment>
<dbReference type="AlphaFoldDB" id="A0A212QZT6"/>
<keyword evidence="17" id="KW-1185">Reference proteome</keyword>
<comment type="similarity">
    <text evidence="3 14">Belongs to the Nth/MutY family.</text>
</comment>
<dbReference type="CDD" id="cd00056">
    <property type="entry name" value="ENDO3c"/>
    <property type="match status" value="1"/>
</dbReference>
<dbReference type="InterPro" id="IPR029119">
    <property type="entry name" value="MutY_C"/>
</dbReference>
<dbReference type="InterPro" id="IPR004036">
    <property type="entry name" value="Endonuclease-III-like_CS2"/>
</dbReference>
<evidence type="ECO:0000259" key="15">
    <source>
        <dbReference type="SMART" id="SM00478"/>
    </source>
</evidence>
<dbReference type="GO" id="GO:0006284">
    <property type="term" value="P:base-excision repair"/>
    <property type="evidence" value="ECO:0007669"/>
    <property type="project" value="UniProtKB-UniRule"/>
</dbReference>
<dbReference type="NCBIfam" id="TIGR01084">
    <property type="entry name" value="mutY"/>
    <property type="match status" value="1"/>
</dbReference>
<evidence type="ECO:0000313" key="17">
    <source>
        <dbReference type="Proteomes" id="UP000198418"/>
    </source>
</evidence>
<comment type="catalytic activity">
    <reaction evidence="1 14">
        <text>Hydrolyzes free adenine bases from 7,8-dihydro-8-oxoguanine:adenine mismatched double-stranded DNA, leaving an apurinic site.</text>
        <dbReference type="EC" id="3.2.2.31"/>
    </reaction>
</comment>
<evidence type="ECO:0000256" key="6">
    <source>
        <dbReference type="ARBA" id="ARBA00022485"/>
    </source>
</evidence>
<sequence>MTRKSKSEFGQSPLAKSLAKSLLDWYDRARRDLPWRAPPGAKPDPYAVWLSEVMLQQTTVAAVKTYYEKFLALWPGVRDLAAAPLDDVLKAWAGLGYYSRARNLHACAQKIVAEHGGAFPAQESELRRLPGVGPYTAGAIAAIAFDQPTPAVDGNVERVVARLLALETPMPAAKRAIFDFVAAVLPRDRPGDFAQAMMDLGATVCAPRAPSCLICPLATFCRARTASPQDFPKKPPKKARPFKRGAAFVLRRADGALLARRRPERGLLGGMTEFFGSDWREGRADDWADKRGRERSPCERANWRLAGEIDHVFTHFALRLTVFVGAAPADFLAPDGGFWLAADELRAAAFPSLMRKVEACALKAWGLPEPIKPA</sequence>
<dbReference type="InterPro" id="IPR023170">
    <property type="entry name" value="HhH_base_excis_C"/>
</dbReference>
<keyword evidence="11" id="KW-0411">Iron-sulfur</keyword>
<proteinExistence type="inferred from homology"/>
<dbReference type="GO" id="GO:0006298">
    <property type="term" value="P:mismatch repair"/>
    <property type="evidence" value="ECO:0007669"/>
    <property type="project" value="TreeGrafter"/>
</dbReference>
<dbReference type="InterPro" id="IPR005760">
    <property type="entry name" value="A/G_AdeGlyc_MutY"/>
</dbReference>
<dbReference type="EMBL" id="FYDG01000002">
    <property type="protein sequence ID" value="SNB65241.1"/>
    <property type="molecule type" value="Genomic_DNA"/>
</dbReference>
<comment type="function">
    <text evidence="2">Adenine glycosylase active on G-A mispairs. MutY also corrects error-prone DNA synthesis past GO lesions which are due to the oxidatively damaged form of guanine: 7,8-dihydro-8-oxoguanine (8-oxo-dGTP).</text>
</comment>
<evidence type="ECO:0000256" key="14">
    <source>
        <dbReference type="RuleBase" id="RU365096"/>
    </source>
</evidence>
<evidence type="ECO:0000256" key="3">
    <source>
        <dbReference type="ARBA" id="ARBA00008343"/>
    </source>
</evidence>
<dbReference type="PANTHER" id="PTHR42944">
    <property type="entry name" value="ADENINE DNA GLYCOSYLASE"/>
    <property type="match status" value="1"/>
</dbReference>
<dbReference type="InterPro" id="IPR015797">
    <property type="entry name" value="NUDIX_hydrolase-like_dom_sf"/>
</dbReference>
<accession>A0A212QZT6</accession>
<dbReference type="Gene3D" id="1.10.340.30">
    <property type="entry name" value="Hypothetical protein, domain 2"/>
    <property type="match status" value="1"/>
</dbReference>
<dbReference type="FunFam" id="1.10.340.30:FF:000002">
    <property type="entry name" value="Adenine DNA glycosylase"/>
    <property type="match status" value="1"/>
</dbReference>
<organism evidence="16 17">
    <name type="scientific">Rhodoblastus acidophilus</name>
    <name type="common">Rhodopseudomonas acidophila</name>
    <dbReference type="NCBI Taxonomy" id="1074"/>
    <lineage>
        <taxon>Bacteria</taxon>
        <taxon>Pseudomonadati</taxon>
        <taxon>Pseudomonadota</taxon>
        <taxon>Alphaproteobacteria</taxon>
        <taxon>Hyphomicrobiales</taxon>
        <taxon>Rhodoblastaceae</taxon>
        <taxon>Rhodoblastus</taxon>
    </lineage>
</organism>
<dbReference type="InterPro" id="IPR003265">
    <property type="entry name" value="HhH-GPD_domain"/>
</dbReference>
<dbReference type="Pfam" id="PF00633">
    <property type="entry name" value="HHH"/>
    <property type="match status" value="1"/>
</dbReference>
<dbReference type="PANTHER" id="PTHR42944:SF1">
    <property type="entry name" value="ADENINE DNA GLYCOSYLASE"/>
    <property type="match status" value="1"/>
</dbReference>
<keyword evidence="10 14" id="KW-0408">Iron</keyword>
<evidence type="ECO:0000256" key="13">
    <source>
        <dbReference type="ARBA" id="ARBA00023295"/>
    </source>
</evidence>